<dbReference type="Pfam" id="PF13412">
    <property type="entry name" value="HTH_24"/>
    <property type="match status" value="1"/>
</dbReference>
<dbReference type="InterPro" id="IPR036388">
    <property type="entry name" value="WH-like_DNA-bd_sf"/>
</dbReference>
<dbReference type="InterPro" id="IPR019888">
    <property type="entry name" value="Tscrpt_reg_AsnC-like"/>
</dbReference>
<evidence type="ECO:0000259" key="1">
    <source>
        <dbReference type="Pfam" id="PF01037"/>
    </source>
</evidence>
<dbReference type="Proteomes" id="UP000242754">
    <property type="component" value="Unassembled WGS sequence"/>
</dbReference>
<dbReference type="PANTHER" id="PTHR30154">
    <property type="entry name" value="LEUCINE-RESPONSIVE REGULATORY PROTEIN"/>
    <property type="match status" value="1"/>
</dbReference>
<dbReference type="InterPro" id="IPR019887">
    <property type="entry name" value="Tscrpt_reg_AsnC/Lrp_C"/>
</dbReference>
<dbReference type="SMART" id="SM00344">
    <property type="entry name" value="HTH_ASNC"/>
    <property type="match status" value="1"/>
</dbReference>
<evidence type="ECO:0000313" key="3">
    <source>
        <dbReference type="Proteomes" id="UP000242754"/>
    </source>
</evidence>
<dbReference type="SUPFAM" id="SSF54909">
    <property type="entry name" value="Dimeric alpha+beta barrel"/>
    <property type="match status" value="1"/>
</dbReference>
<gene>
    <name evidence="2" type="ORF">Tpal_1539</name>
</gene>
<dbReference type="OrthoDB" id="66249at2"/>
<keyword evidence="3" id="KW-1185">Reference proteome</keyword>
<sequence length="164" mass="18515">MKNELNEKILKIIEKDSKLTAEEVAVMLGAATEEVETAIKELEAEKIICGYHTLINWDKTGDDEVSAIIELRVNPQRGSGFDRIAEKIYHFPEVEAVSLMSGGFDFMVQLKKAPMKEIALFVAKRLSVIDEVQSTTTHFVLKRYKDHGTLFVDEGDDKRMVVTP</sequence>
<dbReference type="Gene3D" id="1.10.10.10">
    <property type="entry name" value="Winged helix-like DNA-binding domain superfamily/Winged helix DNA-binding domain"/>
    <property type="match status" value="1"/>
</dbReference>
<dbReference type="InterPro" id="IPR036390">
    <property type="entry name" value="WH_DNA-bd_sf"/>
</dbReference>
<dbReference type="GO" id="GO:0043200">
    <property type="term" value="P:response to amino acid"/>
    <property type="evidence" value="ECO:0007669"/>
    <property type="project" value="TreeGrafter"/>
</dbReference>
<dbReference type="GO" id="GO:0043565">
    <property type="term" value="F:sequence-specific DNA binding"/>
    <property type="evidence" value="ECO:0007669"/>
    <property type="project" value="TreeGrafter"/>
</dbReference>
<dbReference type="Pfam" id="PF01037">
    <property type="entry name" value="AsnC_trans_reg"/>
    <property type="match status" value="1"/>
</dbReference>
<proteinExistence type="predicted"/>
<accession>A0A143YKE0</accession>
<feature type="domain" description="Transcription regulator AsnC/Lrp ligand binding" evidence="1">
    <location>
        <begin position="69"/>
        <end position="143"/>
    </location>
</feature>
<dbReference type="InterPro" id="IPR011008">
    <property type="entry name" value="Dimeric_a/b-barrel"/>
</dbReference>
<dbReference type="SUPFAM" id="SSF46785">
    <property type="entry name" value="Winged helix' DNA-binding domain"/>
    <property type="match status" value="1"/>
</dbReference>
<name>A0A143YKE0_9LACT</name>
<reference evidence="2 3" key="1">
    <citation type="submission" date="2016-02" db="EMBL/GenBank/DDBJ databases">
        <authorList>
            <person name="Wen L."/>
            <person name="He K."/>
            <person name="Yang H."/>
        </authorList>
    </citation>
    <scope>NUCLEOTIDE SEQUENCE [LARGE SCALE GENOMIC DNA]</scope>
    <source>
        <strain evidence="2">Trichococcus palustris</strain>
    </source>
</reference>
<dbReference type="GO" id="GO:0005829">
    <property type="term" value="C:cytosol"/>
    <property type="evidence" value="ECO:0007669"/>
    <property type="project" value="TreeGrafter"/>
</dbReference>
<dbReference type="STRING" id="140314.SAMN04488076_11645"/>
<organism evidence="2 3">
    <name type="scientific">Trichococcus palustris</name>
    <dbReference type="NCBI Taxonomy" id="140314"/>
    <lineage>
        <taxon>Bacteria</taxon>
        <taxon>Bacillati</taxon>
        <taxon>Bacillota</taxon>
        <taxon>Bacilli</taxon>
        <taxon>Lactobacillales</taxon>
        <taxon>Carnobacteriaceae</taxon>
        <taxon>Trichococcus</taxon>
    </lineage>
</organism>
<protein>
    <submittedName>
        <fullName evidence="2">Transcription regulator asnc-type c-terminal</fullName>
    </submittedName>
</protein>
<dbReference type="EMBL" id="FJNE01000004">
    <property type="protein sequence ID" value="CZQ92758.1"/>
    <property type="molecule type" value="Genomic_DNA"/>
</dbReference>
<dbReference type="RefSeq" id="WP_087033127.1">
    <property type="nucleotide sequence ID" value="NZ_FJNE01000004.1"/>
</dbReference>
<dbReference type="AlphaFoldDB" id="A0A143YKE0"/>
<dbReference type="Gene3D" id="3.30.70.920">
    <property type="match status" value="1"/>
</dbReference>
<dbReference type="PANTHER" id="PTHR30154:SF34">
    <property type="entry name" value="TRANSCRIPTIONAL REGULATOR AZLB"/>
    <property type="match status" value="1"/>
</dbReference>
<evidence type="ECO:0000313" key="2">
    <source>
        <dbReference type="EMBL" id="CZQ92758.1"/>
    </source>
</evidence>